<keyword evidence="2" id="KW-1185">Reference proteome</keyword>
<evidence type="ECO:0000313" key="2">
    <source>
        <dbReference type="Proteomes" id="UP000606786"/>
    </source>
</evidence>
<dbReference type="Proteomes" id="UP000606786">
    <property type="component" value="Unassembled WGS sequence"/>
</dbReference>
<dbReference type="EMBL" id="CAJHJT010000012">
    <property type="protein sequence ID" value="CAD6997067.1"/>
    <property type="molecule type" value="Genomic_DNA"/>
</dbReference>
<accession>A0A811UGR8</accession>
<comment type="caution">
    <text evidence="1">The sequence shown here is derived from an EMBL/GenBank/DDBJ whole genome shotgun (WGS) entry which is preliminary data.</text>
</comment>
<dbReference type="AlphaFoldDB" id="A0A811UGR8"/>
<reference evidence="1" key="1">
    <citation type="submission" date="2020-11" db="EMBL/GenBank/DDBJ databases">
        <authorList>
            <person name="Whitehead M."/>
        </authorList>
    </citation>
    <scope>NUCLEOTIDE SEQUENCE</scope>
    <source>
        <strain evidence="1">EGII</strain>
    </source>
</reference>
<organism evidence="1 2">
    <name type="scientific">Ceratitis capitata</name>
    <name type="common">Mediterranean fruit fly</name>
    <name type="synonym">Tephritis capitata</name>
    <dbReference type="NCBI Taxonomy" id="7213"/>
    <lineage>
        <taxon>Eukaryota</taxon>
        <taxon>Metazoa</taxon>
        <taxon>Ecdysozoa</taxon>
        <taxon>Arthropoda</taxon>
        <taxon>Hexapoda</taxon>
        <taxon>Insecta</taxon>
        <taxon>Pterygota</taxon>
        <taxon>Neoptera</taxon>
        <taxon>Endopterygota</taxon>
        <taxon>Diptera</taxon>
        <taxon>Brachycera</taxon>
        <taxon>Muscomorpha</taxon>
        <taxon>Tephritoidea</taxon>
        <taxon>Tephritidae</taxon>
        <taxon>Ceratitis</taxon>
        <taxon>Ceratitis</taxon>
    </lineage>
</organism>
<feature type="non-terminal residue" evidence="1">
    <location>
        <position position="1"/>
    </location>
</feature>
<evidence type="ECO:0000313" key="1">
    <source>
        <dbReference type="EMBL" id="CAD6997067.1"/>
    </source>
</evidence>
<protein>
    <submittedName>
        <fullName evidence="1">(Mediterranean fruit fly) hypothetical protein</fullName>
    </submittedName>
</protein>
<sequence>MAPEWGAEKVNATADNAYYRRRKILEYHGMIKVLKDELEISSLERPGNSPDLDPIKNV</sequence>
<gene>
    <name evidence="1" type="ORF">CCAP1982_LOCUS5720</name>
</gene>
<proteinExistence type="predicted"/>
<name>A0A811UGR8_CERCA</name>